<evidence type="ECO:0000256" key="1">
    <source>
        <dbReference type="SAM" id="MobiDB-lite"/>
    </source>
</evidence>
<feature type="region of interest" description="Disordered" evidence="1">
    <location>
        <begin position="40"/>
        <end position="240"/>
    </location>
</feature>
<dbReference type="Pfam" id="PF02218">
    <property type="entry name" value="HS1_rep"/>
    <property type="match status" value="1"/>
</dbReference>
<dbReference type="EMBL" id="CAJOBE010000133">
    <property type="protein sequence ID" value="CAF3577286.1"/>
    <property type="molecule type" value="Genomic_DNA"/>
</dbReference>
<organism evidence="2 4">
    <name type="scientific">Rotaria sordida</name>
    <dbReference type="NCBI Taxonomy" id="392033"/>
    <lineage>
        <taxon>Eukaryota</taxon>
        <taxon>Metazoa</taxon>
        <taxon>Spiralia</taxon>
        <taxon>Gnathifera</taxon>
        <taxon>Rotifera</taxon>
        <taxon>Eurotatoria</taxon>
        <taxon>Bdelloidea</taxon>
        <taxon>Philodinida</taxon>
        <taxon>Philodinidae</taxon>
        <taxon>Rotaria</taxon>
    </lineage>
</organism>
<dbReference type="AlphaFoldDB" id="A0A814ZD64"/>
<dbReference type="Proteomes" id="UP000663889">
    <property type="component" value="Unassembled WGS sequence"/>
</dbReference>
<feature type="compositionally biased region" description="Low complexity" evidence="1">
    <location>
        <begin position="185"/>
        <end position="194"/>
    </location>
</feature>
<feature type="compositionally biased region" description="Basic and acidic residues" evidence="1">
    <location>
        <begin position="101"/>
        <end position="123"/>
    </location>
</feature>
<feature type="compositionally biased region" description="Basic residues" evidence="1">
    <location>
        <begin position="1"/>
        <end position="11"/>
    </location>
</feature>
<dbReference type="EMBL" id="CAJNOU010001689">
    <property type="protein sequence ID" value="CAF1240148.1"/>
    <property type="molecule type" value="Genomic_DNA"/>
</dbReference>
<proteinExistence type="predicted"/>
<evidence type="ECO:0000313" key="4">
    <source>
        <dbReference type="Proteomes" id="UP000663889"/>
    </source>
</evidence>
<name>A0A814ZD64_9BILA</name>
<comment type="caution">
    <text evidence="2">The sequence shown here is derived from an EMBL/GenBank/DDBJ whole genome shotgun (WGS) entry which is preliminary data.</text>
</comment>
<gene>
    <name evidence="3" type="ORF">FNK824_LOCUS2247</name>
    <name evidence="2" type="ORF">SEV965_LOCUS23176</name>
</gene>
<sequence>MTDCHHHHVNNSKKGFGGEHGIDERAKDKSAVGFDYKATVEKHSSQTDASKGFGGKYGVQKEEPASPRIVPSSPKPPTETKVIETPATVTSSKADVGNIRGKFENMKKEQESETAKRIADVRKNRVATEQQKQQSNNDDQENVKQQETILTTKETPREPSPTRPKTPTEPEVSTTNQDENDDNNIETVTSSTTNEENKENPDKFVGGINVTSLLRQRKTSSSSSKKDDDEDDWGIDKDKN</sequence>
<feature type="compositionally biased region" description="Polar residues" evidence="1">
    <location>
        <begin position="127"/>
        <end position="153"/>
    </location>
</feature>
<dbReference type="Proteomes" id="UP000663874">
    <property type="component" value="Unassembled WGS sequence"/>
</dbReference>
<dbReference type="PROSITE" id="PS51090">
    <property type="entry name" value="CORTACTIN"/>
    <property type="match status" value="1"/>
</dbReference>
<accession>A0A814ZD64</accession>
<protein>
    <submittedName>
        <fullName evidence="2">Uncharacterized protein</fullName>
    </submittedName>
</protein>
<evidence type="ECO:0000313" key="3">
    <source>
        <dbReference type="EMBL" id="CAF3577286.1"/>
    </source>
</evidence>
<feature type="region of interest" description="Disordered" evidence="1">
    <location>
        <begin position="1"/>
        <end position="24"/>
    </location>
</feature>
<reference evidence="2" key="1">
    <citation type="submission" date="2021-02" db="EMBL/GenBank/DDBJ databases">
        <authorList>
            <person name="Nowell W R."/>
        </authorList>
    </citation>
    <scope>NUCLEOTIDE SEQUENCE</scope>
</reference>
<dbReference type="InterPro" id="IPR003134">
    <property type="entry name" value="Hs1_Cortactin"/>
</dbReference>
<evidence type="ECO:0000313" key="2">
    <source>
        <dbReference type="EMBL" id="CAF1240148.1"/>
    </source>
</evidence>